<dbReference type="EMBL" id="JAFDVH010000008">
    <property type="protein sequence ID" value="KAG7471811.1"/>
    <property type="molecule type" value="Genomic_DNA"/>
</dbReference>
<evidence type="ECO:0000313" key="1">
    <source>
        <dbReference type="EMBL" id="KAG7471811.1"/>
    </source>
</evidence>
<dbReference type="Proteomes" id="UP001046870">
    <property type="component" value="Chromosome 8"/>
</dbReference>
<accession>A0A9D3T8P3</accession>
<dbReference type="InterPro" id="IPR036691">
    <property type="entry name" value="Endo/exonu/phosph_ase_sf"/>
</dbReference>
<evidence type="ECO:0008006" key="3">
    <source>
        <dbReference type="Google" id="ProtNLM"/>
    </source>
</evidence>
<gene>
    <name evidence="1" type="ORF">MATL_G00101970</name>
</gene>
<proteinExistence type="predicted"/>
<evidence type="ECO:0000313" key="2">
    <source>
        <dbReference type="Proteomes" id="UP001046870"/>
    </source>
</evidence>
<protein>
    <recommendedName>
        <fullName evidence="3">Endonuclease/exonuclease/phosphatase domain-containing protein</fullName>
    </recommendedName>
</protein>
<dbReference type="SUPFAM" id="SSF56219">
    <property type="entry name" value="DNase I-like"/>
    <property type="match status" value="1"/>
</dbReference>
<comment type="caution">
    <text evidence="1">The sequence shown here is derived from an EMBL/GenBank/DDBJ whole genome shotgun (WGS) entry which is preliminary data.</text>
</comment>
<sequence length="88" mass="9391">MLLSSLPDTPLILLGNFNIQPESPSTASVLSLLHSFSFTLFPSPATHKSSNQLDLVLTKNCATSHFTVITAVALLPMVDRLPLSVSGQ</sequence>
<keyword evidence="2" id="KW-1185">Reference proteome</keyword>
<reference evidence="1" key="1">
    <citation type="submission" date="2021-01" db="EMBL/GenBank/DDBJ databases">
        <authorList>
            <person name="Zahm M."/>
            <person name="Roques C."/>
            <person name="Cabau C."/>
            <person name="Klopp C."/>
            <person name="Donnadieu C."/>
            <person name="Jouanno E."/>
            <person name="Lampietro C."/>
            <person name="Louis A."/>
            <person name="Herpin A."/>
            <person name="Echchiki A."/>
            <person name="Berthelot C."/>
            <person name="Parey E."/>
            <person name="Roest-Crollius H."/>
            <person name="Braasch I."/>
            <person name="Postlethwait J."/>
            <person name="Bobe J."/>
            <person name="Montfort J."/>
            <person name="Bouchez O."/>
            <person name="Begum T."/>
            <person name="Mejri S."/>
            <person name="Adams A."/>
            <person name="Chen W.-J."/>
            <person name="Guiguen Y."/>
        </authorList>
    </citation>
    <scope>NUCLEOTIDE SEQUENCE</scope>
    <source>
        <strain evidence="1">YG-15Mar2019-1</strain>
        <tissue evidence="1">Brain</tissue>
    </source>
</reference>
<organism evidence="1 2">
    <name type="scientific">Megalops atlanticus</name>
    <name type="common">Tarpon</name>
    <name type="synonym">Clupea gigantea</name>
    <dbReference type="NCBI Taxonomy" id="7932"/>
    <lineage>
        <taxon>Eukaryota</taxon>
        <taxon>Metazoa</taxon>
        <taxon>Chordata</taxon>
        <taxon>Craniata</taxon>
        <taxon>Vertebrata</taxon>
        <taxon>Euteleostomi</taxon>
        <taxon>Actinopterygii</taxon>
        <taxon>Neopterygii</taxon>
        <taxon>Teleostei</taxon>
        <taxon>Elopiformes</taxon>
        <taxon>Megalopidae</taxon>
        <taxon>Megalops</taxon>
    </lineage>
</organism>
<name>A0A9D3T8P3_MEGAT</name>
<dbReference type="OrthoDB" id="419189at2759"/>
<dbReference type="AlphaFoldDB" id="A0A9D3T8P3"/>